<evidence type="ECO:0000313" key="2">
    <source>
        <dbReference type="EMBL" id="SKB55997.1"/>
    </source>
</evidence>
<organism evidence="2 3">
    <name type="scientific">Parapedobacter luteus</name>
    <dbReference type="NCBI Taxonomy" id="623280"/>
    <lineage>
        <taxon>Bacteria</taxon>
        <taxon>Pseudomonadati</taxon>
        <taxon>Bacteroidota</taxon>
        <taxon>Sphingobacteriia</taxon>
        <taxon>Sphingobacteriales</taxon>
        <taxon>Sphingobacteriaceae</taxon>
        <taxon>Parapedobacter</taxon>
    </lineage>
</organism>
<sequence>METLELNGSSGTLIADNQPSTSKPFLEANTVAATLDEIRDKHLIPVFAKDNQPVISQSDFISLTSDVVQHFFQHETVLPPSIRISHPIKGRIPEAKDKPAHLLREEEKTIYYERMAFILEIPTISDTINGNPLSLTVGGIKAHNQDNLYARKGVEEHFKLFIGFQNRVCTNMCVWTDGTKETLRVRSIDELTEAIIDIISSYDAKRHLDRLSGFTEYSINEDQFAYLIGRARMYQHMPNQQKKNLPQLLFGDNQIGMVVKEYYNDSAFSREDDGSLNLWKLYNLFTGANKSSYIDGFLNRGLNAYGFVSGIREAMDSDGDNWFML</sequence>
<keyword evidence="3" id="KW-1185">Reference proteome</keyword>
<dbReference type="RefSeq" id="WP_079716682.1">
    <property type="nucleotide sequence ID" value="NZ_FUYS01000004.1"/>
</dbReference>
<dbReference type="AlphaFoldDB" id="A0A1T5C991"/>
<dbReference type="STRING" id="623280.SAMN05660226_01983"/>
<dbReference type="EMBL" id="FUYS01000004">
    <property type="protein sequence ID" value="SKB55997.1"/>
    <property type="molecule type" value="Genomic_DNA"/>
</dbReference>
<dbReference type="Proteomes" id="UP000190541">
    <property type="component" value="Unassembled WGS sequence"/>
</dbReference>
<feature type="region of interest" description="Disordered" evidence="1">
    <location>
        <begin position="1"/>
        <end position="20"/>
    </location>
</feature>
<accession>A0A1T5C991</accession>
<gene>
    <name evidence="2" type="ORF">SAMN05660226_01983</name>
</gene>
<dbReference type="OrthoDB" id="995338at2"/>
<dbReference type="InterPro" id="IPR024353">
    <property type="entry name" value="DUF3871"/>
</dbReference>
<dbReference type="Pfam" id="PF12987">
    <property type="entry name" value="DUF3871"/>
    <property type="match status" value="1"/>
</dbReference>
<protein>
    <recommendedName>
        <fullName evidence="4">DUF3871 family protein</fullName>
    </recommendedName>
</protein>
<proteinExistence type="predicted"/>
<evidence type="ECO:0000256" key="1">
    <source>
        <dbReference type="SAM" id="MobiDB-lite"/>
    </source>
</evidence>
<reference evidence="2 3" key="1">
    <citation type="submission" date="2017-02" db="EMBL/GenBank/DDBJ databases">
        <authorList>
            <person name="Peterson S.W."/>
        </authorList>
    </citation>
    <scope>NUCLEOTIDE SEQUENCE [LARGE SCALE GENOMIC DNA]</scope>
    <source>
        <strain evidence="2 3">DSM 22899</strain>
    </source>
</reference>
<evidence type="ECO:0008006" key="4">
    <source>
        <dbReference type="Google" id="ProtNLM"/>
    </source>
</evidence>
<evidence type="ECO:0000313" key="3">
    <source>
        <dbReference type="Proteomes" id="UP000190541"/>
    </source>
</evidence>
<name>A0A1T5C991_9SPHI</name>